<gene>
    <name evidence="2" type="ORF">BDK92_2465</name>
</gene>
<comment type="caution">
    <text evidence="2">The sequence shown here is derived from an EMBL/GenBank/DDBJ whole genome shotgun (WGS) entry which is preliminary data.</text>
</comment>
<name>A0A495JHW4_9ACTN</name>
<dbReference type="Proteomes" id="UP000277671">
    <property type="component" value="Unassembled WGS sequence"/>
</dbReference>
<organism evidence="2 3">
    <name type="scientific">Micromonospora pisi</name>
    <dbReference type="NCBI Taxonomy" id="589240"/>
    <lineage>
        <taxon>Bacteria</taxon>
        <taxon>Bacillati</taxon>
        <taxon>Actinomycetota</taxon>
        <taxon>Actinomycetes</taxon>
        <taxon>Micromonosporales</taxon>
        <taxon>Micromonosporaceae</taxon>
        <taxon>Micromonospora</taxon>
    </lineage>
</organism>
<dbReference type="OrthoDB" id="9772295at2"/>
<dbReference type="Pfam" id="PF08811">
    <property type="entry name" value="DUF1800"/>
    <property type="match status" value="1"/>
</dbReference>
<reference evidence="2 3" key="1">
    <citation type="submission" date="2018-10" db="EMBL/GenBank/DDBJ databases">
        <title>Sequencing the genomes of 1000 actinobacteria strains.</title>
        <authorList>
            <person name="Klenk H.-P."/>
        </authorList>
    </citation>
    <scope>NUCLEOTIDE SEQUENCE [LARGE SCALE GENOMIC DNA]</scope>
    <source>
        <strain evidence="2 3">DSM 45175</strain>
    </source>
</reference>
<evidence type="ECO:0000256" key="1">
    <source>
        <dbReference type="SAM" id="MobiDB-lite"/>
    </source>
</evidence>
<accession>A0A495JHW4</accession>
<proteinExistence type="predicted"/>
<feature type="compositionally biased region" description="Basic and acidic residues" evidence="1">
    <location>
        <begin position="1"/>
        <end position="16"/>
    </location>
</feature>
<sequence>MAERDQPGLARRDGGSRHRAASPRGSATEAAGLPATRAGGNEPGRLAPVLGKMARAARASEPALFGLLRNRRQVVIGLGAAAVATGAVGSAAAVLGGGGGIAAAVSDQATSTRSPRDAGAFADRDASYSQSLGESINFGAAGISDTPAKAAKAALAATPRFPNPLSRDPVQHLLRRATFGPTRTEADAVRAIGVDAWIEQQLDPGKLADPVGEQVAGAFPTVNMSTAQIRRAVKEFDWAAQYELGHATLARQFWSSRQLFEVMVDFWSNHLNVTNPFDGGWDVRTSFDSQVIRKHALGRFSDMLTASARNPAMLRYLNNNESHRRSVNENYGRELLELHTVGIDGGYTEKDVRNSAYIMTGRTVTNAGEFRYEADRHWIDPVKVLGFTDKNPSRAKGLQVGDRYLQYLATHEATAKNIARKLAVRFVADTPPHNLVQRLAETYLANGTAIAPVLRVLFRSQEFWIATGLKARRPLENFVATARSLGIAPGSDTRAGIEGLYRMTQRFGQPPLGWVPPNGYPDVAAAWRSAHATLAIWNSHRALVQGSQRGLSYPKPEGLVGKRPPTTGQYLDALAARLLQQPLAAKDRQALLTFLGSKEGTTVKNATLGGKIEHLAPLFLDSIYHALR</sequence>
<dbReference type="EMBL" id="RBKT01000001">
    <property type="protein sequence ID" value="RKR88158.1"/>
    <property type="molecule type" value="Genomic_DNA"/>
</dbReference>
<dbReference type="InterPro" id="IPR014917">
    <property type="entry name" value="DUF1800"/>
</dbReference>
<keyword evidence="3" id="KW-1185">Reference proteome</keyword>
<evidence type="ECO:0000313" key="3">
    <source>
        <dbReference type="Proteomes" id="UP000277671"/>
    </source>
</evidence>
<evidence type="ECO:0000313" key="2">
    <source>
        <dbReference type="EMBL" id="RKR88158.1"/>
    </source>
</evidence>
<protein>
    <submittedName>
        <fullName evidence="2">Uncharacterized protein (DUF1800 family)</fullName>
    </submittedName>
</protein>
<feature type="region of interest" description="Disordered" evidence="1">
    <location>
        <begin position="1"/>
        <end position="44"/>
    </location>
</feature>
<dbReference type="AlphaFoldDB" id="A0A495JHW4"/>
<dbReference type="RefSeq" id="WP_121156812.1">
    <property type="nucleotide sequence ID" value="NZ_RBKT01000001.1"/>
</dbReference>